<feature type="domain" description="IraD/Gp25-like" evidence="1">
    <location>
        <begin position="29"/>
        <end position="117"/>
    </location>
</feature>
<dbReference type="EMBL" id="BMML01000003">
    <property type="protein sequence ID" value="GGM96384.1"/>
    <property type="molecule type" value="Genomic_DNA"/>
</dbReference>
<proteinExistence type="predicted"/>
<keyword evidence="3" id="KW-1185">Reference proteome</keyword>
<dbReference type="SUPFAM" id="SSF160719">
    <property type="entry name" value="gpW/gp25-like"/>
    <property type="match status" value="1"/>
</dbReference>
<organism evidence="2 3">
    <name type="scientific">Streptomyces fuscichromogenes</name>
    <dbReference type="NCBI Taxonomy" id="1324013"/>
    <lineage>
        <taxon>Bacteria</taxon>
        <taxon>Bacillati</taxon>
        <taxon>Actinomycetota</taxon>
        <taxon>Actinomycetes</taxon>
        <taxon>Kitasatosporales</taxon>
        <taxon>Streptomycetaceae</taxon>
        <taxon>Streptomyces</taxon>
    </lineage>
</organism>
<gene>
    <name evidence="2" type="ORF">GCM10011578_016240</name>
</gene>
<accession>A0A917X9I7</accession>
<evidence type="ECO:0000313" key="2">
    <source>
        <dbReference type="EMBL" id="GGM96384.1"/>
    </source>
</evidence>
<evidence type="ECO:0000259" key="1">
    <source>
        <dbReference type="Pfam" id="PF04965"/>
    </source>
</evidence>
<reference evidence="2" key="2">
    <citation type="submission" date="2020-09" db="EMBL/GenBank/DDBJ databases">
        <authorList>
            <person name="Sun Q."/>
            <person name="Zhou Y."/>
        </authorList>
    </citation>
    <scope>NUCLEOTIDE SEQUENCE</scope>
    <source>
        <strain evidence="2">CGMCC 4.7110</strain>
    </source>
</reference>
<dbReference type="RefSeq" id="WP_189261908.1">
    <property type="nucleotide sequence ID" value="NZ_BMML01000003.1"/>
</dbReference>
<comment type="caution">
    <text evidence="2">The sequence shown here is derived from an EMBL/GenBank/DDBJ whole genome shotgun (WGS) entry which is preliminary data.</text>
</comment>
<sequence>MTTPAALYGQGISFPPRVGPDGGVVRSAGETNVRESVVTILRTRPGERVERPDFGCGLDRYLFEPNTVATLRLIVEDVQRAVTRWEPRIRLEDVTADVNATDPRDVDLTLVYTLIATGDRERLRMTLGAEGQDQP</sequence>
<dbReference type="Gene3D" id="3.10.450.40">
    <property type="match status" value="1"/>
</dbReference>
<dbReference type="InterPro" id="IPR007048">
    <property type="entry name" value="IraD/Gp25-like"/>
</dbReference>
<protein>
    <submittedName>
        <fullName evidence="2">Baseplate protein</fullName>
    </submittedName>
</protein>
<name>A0A917X9I7_9ACTN</name>
<dbReference type="Pfam" id="PF04965">
    <property type="entry name" value="GPW_gp25"/>
    <property type="match status" value="1"/>
</dbReference>
<dbReference type="Proteomes" id="UP000653411">
    <property type="component" value="Unassembled WGS sequence"/>
</dbReference>
<dbReference type="AlphaFoldDB" id="A0A917X9I7"/>
<evidence type="ECO:0000313" key="3">
    <source>
        <dbReference type="Proteomes" id="UP000653411"/>
    </source>
</evidence>
<reference evidence="2" key="1">
    <citation type="journal article" date="2014" name="Int. J. Syst. Evol. Microbiol.">
        <title>Complete genome sequence of Corynebacterium casei LMG S-19264T (=DSM 44701T), isolated from a smear-ripened cheese.</title>
        <authorList>
            <consortium name="US DOE Joint Genome Institute (JGI-PGF)"/>
            <person name="Walter F."/>
            <person name="Albersmeier A."/>
            <person name="Kalinowski J."/>
            <person name="Ruckert C."/>
        </authorList>
    </citation>
    <scope>NUCLEOTIDE SEQUENCE</scope>
    <source>
        <strain evidence="2">CGMCC 4.7110</strain>
    </source>
</reference>